<dbReference type="EMBL" id="JACHMG010000001">
    <property type="protein sequence ID" value="MBB4684052.1"/>
    <property type="molecule type" value="Genomic_DNA"/>
</dbReference>
<proteinExistence type="inferred from homology"/>
<keyword evidence="5" id="KW-0663">Pyridoxal phosphate</keyword>
<dbReference type="Pfam" id="PF00155">
    <property type="entry name" value="Aminotran_1_2"/>
    <property type="match status" value="1"/>
</dbReference>
<evidence type="ECO:0000256" key="3">
    <source>
        <dbReference type="ARBA" id="ARBA00022576"/>
    </source>
</evidence>
<comment type="caution">
    <text evidence="7">The sequence shown here is derived from an EMBL/GenBank/DDBJ whole genome shotgun (WGS) entry which is preliminary data.</text>
</comment>
<dbReference type="InterPro" id="IPR050596">
    <property type="entry name" value="AspAT/PAT-like"/>
</dbReference>
<dbReference type="Gene3D" id="3.40.640.10">
    <property type="entry name" value="Type I PLP-dependent aspartate aminotransferase-like (Major domain)"/>
    <property type="match status" value="1"/>
</dbReference>
<comment type="similarity">
    <text evidence="2">Belongs to the class-I pyridoxal-phosphate-dependent aminotransferase family.</text>
</comment>
<dbReference type="Proteomes" id="UP000581769">
    <property type="component" value="Unassembled WGS sequence"/>
</dbReference>
<accession>A0A840IS63</accession>
<dbReference type="PANTHER" id="PTHR46383">
    <property type="entry name" value="ASPARTATE AMINOTRANSFERASE"/>
    <property type="match status" value="1"/>
</dbReference>
<protein>
    <submittedName>
        <fullName evidence="7">Aspartate/methionine/tyrosine aminotransferase</fullName>
    </submittedName>
</protein>
<dbReference type="RefSeq" id="WP_184778879.1">
    <property type="nucleotide sequence ID" value="NZ_JACHMG010000001.1"/>
</dbReference>
<evidence type="ECO:0000256" key="5">
    <source>
        <dbReference type="ARBA" id="ARBA00022898"/>
    </source>
</evidence>
<keyword evidence="8" id="KW-1185">Reference proteome</keyword>
<organism evidence="7 8">
    <name type="scientific">Amycolatopsis jiangsuensis</name>
    <dbReference type="NCBI Taxonomy" id="1181879"/>
    <lineage>
        <taxon>Bacteria</taxon>
        <taxon>Bacillati</taxon>
        <taxon>Actinomycetota</taxon>
        <taxon>Actinomycetes</taxon>
        <taxon>Pseudonocardiales</taxon>
        <taxon>Pseudonocardiaceae</taxon>
        <taxon>Amycolatopsis</taxon>
    </lineage>
</organism>
<sequence length="373" mass="39841">MYDRLPALELPERAAARRDSGADLIPLQGVPTLPMPPHVVDAVVRAAGAVFPRQSRGSEALRSAIADQLATRYGLAVDASTELLITHGAQHGMSVALRALLSPGDEVLIPAPTYFFDAGVRMAGAVPRYVASGAEDGWALPLDRLAAAVTGATKAIIICNPNNPTGNVAGEADLVALLELAKKHDLLVFADESYEDYVHDGPGYRPQQCFRHVHDRLVTVTSFSKNLALTSWRVGYLHAPADLLEAIHHAFEWDAINVGDLSQIAAHAALTGPRDWLEPAFRTFRERRALLLESIAAAGFTAWSPSAGVFCFADFSRTGLSGDELQDALLAVGVPALTGNHFRGSGSFARVLYGGSAESLREVAGRLKLLPRA</sequence>
<evidence type="ECO:0000313" key="8">
    <source>
        <dbReference type="Proteomes" id="UP000581769"/>
    </source>
</evidence>
<dbReference type="InterPro" id="IPR015421">
    <property type="entry name" value="PyrdxlP-dep_Trfase_major"/>
</dbReference>
<dbReference type="GO" id="GO:0006520">
    <property type="term" value="P:amino acid metabolic process"/>
    <property type="evidence" value="ECO:0007669"/>
    <property type="project" value="InterPro"/>
</dbReference>
<comment type="cofactor">
    <cofactor evidence="1">
        <name>pyridoxal 5'-phosphate</name>
        <dbReference type="ChEBI" id="CHEBI:597326"/>
    </cofactor>
</comment>
<dbReference type="GO" id="GO:0008483">
    <property type="term" value="F:transaminase activity"/>
    <property type="evidence" value="ECO:0007669"/>
    <property type="project" value="UniProtKB-KW"/>
</dbReference>
<dbReference type="InterPro" id="IPR004839">
    <property type="entry name" value="Aminotransferase_I/II_large"/>
</dbReference>
<evidence type="ECO:0000256" key="2">
    <source>
        <dbReference type="ARBA" id="ARBA00007441"/>
    </source>
</evidence>
<dbReference type="SUPFAM" id="SSF53383">
    <property type="entry name" value="PLP-dependent transferases"/>
    <property type="match status" value="1"/>
</dbReference>
<dbReference type="CDD" id="cd00609">
    <property type="entry name" value="AAT_like"/>
    <property type="match status" value="1"/>
</dbReference>
<gene>
    <name evidence="7" type="ORF">BJY18_001537</name>
</gene>
<dbReference type="GO" id="GO:0030170">
    <property type="term" value="F:pyridoxal phosphate binding"/>
    <property type="evidence" value="ECO:0007669"/>
    <property type="project" value="InterPro"/>
</dbReference>
<dbReference type="AlphaFoldDB" id="A0A840IS63"/>
<keyword evidence="3 7" id="KW-0032">Aminotransferase</keyword>
<reference evidence="7 8" key="1">
    <citation type="submission" date="2020-08" db="EMBL/GenBank/DDBJ databases">
        <title>Sequencing the genomes of 1000 actinobacteria strains.</title>
        <authorList>
            <person name="Klenk H.-P."/>
        </authorList>
    </citation>
    <scope>NUCLEOTIDE SEQUENCE [LARGE SCALE GENOMIC DNA]</scope>
    <source>
        <strain evidence="7 8">DSM 45859</strain>
    </source>
</reference>
<keyword evidence="4 7" id="KW-0808">Transferase</keyword>
<evidence type="ECO:0000259" key="6">
    <source>
        <dbReference type="Pfam" id="PF00155"/>
    </source>
</evidence>
<dbReference type="InterPro" id="IPR015424">
    <property type="entry name" value="PyrdxlP-dep_Trfase"/>
</dbReference>
<feature type="domain" description="Aminotransferase class I/classII large" evidence="6">
    <location>
        <begin position="55"/>
        <end position="367"/>
    </location>
</feature>
<evidence type="ECO:0000256" key="4">
    <source>
        <dbReference type="ARBA" id="ARBA00022679"/>
    </source>
</evidence>
<name>A0A840IS63_9PSEU</name>
<dbReference type="PANTHER" id="PTHR46383:SF2">
    <property type="entry name" value="AMINOTRANSFERASE"/>
    <property type="match status" value="1"/>
</dbReference>
<evidence type="ECO:0000256" key="1">
    <source>
        <dbReference type="ARBA" id="ARBA00001933"/>
    </source>
</evidence>
<evidence type="ECO:0000313" key="7">
    <source>
        <dbReference type="EMBL" id="MBB4684052.1"/>
    </source>
</evidence>